<dbReference type="GO" id="GO:0016853">
    <property type="term" value="F:isomerase activity"/>
    <property type="evidence" value="ECO:0007669"/>
    <property type="project" value="UniProtKB-KW"/>
</dbReference>
<dbReference type="STRING" id="555500.I215_12718"/>
<dbReference type="EMBL" id="AMSG01000022">
    <property type="protein sequence ID" value="EKF54409.1"/>
    <property type="molecule type" value="Genomic_DNA"/>
</dbReference>
<dbReference type="InterPro" id="IPR036237">
    <property type="entry name" value="Xyl_isomerase-like_sf"/>
</dbReference>
<dbReference type="PANTHER" id="PTHR12110:SF53">
    <property type="entry name" value="BLR5974 PROTEIN"/>
    <property type="match status" value="1"/>
</dbReference>
<evidence type="ECO:0000259" key="1">
    <source>
        <dbReference type="Pfam" id="PF01261"/>
    </source>
</evidence>
<dbReference type="InterPro" id="IPR050312">
    <property type="entry name" value="IolE/XylAMocC-like"/>
</dbReference>
<dbReference type="Proteomes" id="UP000007364">
    <property type="component" value="Unassembled WGS sequence"/>
</dbReference>
<keyword evidence="3" id="KW-1185">Reference proteome</keyword>
<proteinExistence type="predicted"/>
<gene>
    <name evidence="2" type="ORF">I215_12718</name>
</gene>
<sequence>MGTLRITPLLLGVGLGCVLFLHSCRNNNRSTPKEDQTGKIQTTKISSEKEPLEVGFAISLTKITKDTLLLAKEAGIDHIEVSGLGMFVDKDRNFRKTDQEIIEKLNQVKAAADSAGINIWSIHMPFGSKIDLSITDESQREEVVQMHQRLLRHLRILAPEVVLFHPSYYLGLQQREERENQLIASSSTLVKDVQNIGAMMVIENMLGPELLVDQDRERPLMRSVEESVEIFSKLPKSIGLAVDTNHILHAEELILALGDRLKTLHIADGTGQAENHWFPCDNKGKNNWDKVLSALEQVNYQGPFMYESQAKELQQYNACYKELYAHYKEQKG</sequence>
<evidence type="ECO:0000313" key="3">
    <source>
        <dbReference type="Proteomes" id="UP000007364"/>
    </source>
</evidence>
<dbReference type="InterPro" id="IPR013022">
    <property type="entry name" value="Xyl_isomerase-like_TIM-brl"/>
</dbReference>
<name>K2PSB0_9FLAO</name>
<dbReference type="Pfam" id="PF01261">
    <property type="entry name" value="AP_endonuc_2"/>
    <property type="match status" value="1"/>
</dbReference>
<comment type="caution">
    <text evidence="2">The sequence shown here is derived from an EMBL/GenBank/DDBJ whole genome shotgun (WGS) entry which is preliminary data.</text>
</comment>
<protein>
    <submittedName>
        <fullName evidence="2">Xylose isomerase</fullName>
    </submittedName>
</protein>
<keyword evidence="2" id="KW-0413">Isomerase</keyword>
<dbReference type="PANTHER" id="PTHR12110">
    <property type="entry name" value="HYDROXYPYRUVATE ISOMERASE"/>
    <property type="match status" value="1"/>
</dbReference>
<dbReference type="PROSITE" id="PS51257">
    <property type="entry name" value="PROKAR_LIPOPROTEIN"/>
    <property type="match status" value="1"/>
</dbReference>
<organism evidence="2 3">
    <name type="scientific">Galbibacter marinus</name>
    <dbReference type="NCBI Taxonomy" id="555500"/>
    <lineage>
        <taxon>Bacteria</taxon>
        <taxon>Pseudomonadati</taxon>
        <taxon>Bacteroidota</taxon>
        <taxon>Flavobacteriia</taxon>
        <taxon>Flavobacteriales</taxon>
        <taxon>Flavobacteriaceae</taxon>
        <taxon>Galbibacter</taxon>
    </lineage>
</organism>
<dbReference type="AlphaFoldDB" id="K2PSB0"/>
<dbReference type="RefSeq" id="WP_008992382.1">
    <property type="nucleotide sequence ID" value="NZ_AMSG01000022.1"/>
</dbReference>
<dbReference type="OrthoDB" id="9801960at2"/>
<reference evidence="2 3" key="1">
    <citation type="journal article" date="2012" name="J. Bacteriol.">
        <title>Genome Sequence of Galbibacter marinum Type Strain ck-I2-15.</title>
        <authorList>
            <person name="Lai Q."/>
            <person name="Li C."/>
            <person name="Shao Z."/>
        </authorList>
    </citation>
    <scope>NUCLEOTIDE SEQUENCE [LARGE SCALE GENOMIC DNA]</scope>
    <source>
        <strain evidence="3">ck-I2-15</strain>
    </source>
</reference>
<dbReference type="SUPFAM" id="SSF51658">
    <property type="entry name" value="Xylose isomerase-like"/>
    <property type="match status" value="1"/>
</dbReference>
<dbReference type="eggNOG" id="COG1082">
    <property type="taxonomic scope" value="Bacteria"/>
</dbReference>
<evidence type="ECO:0000313" key="2">
    <source>
        <dbReference type="EMBL" id="EKF54409.1"/>
    </source>
</evidence>
<dbReference type="PATRIC" id="fig|555500.3.peg.2621"/>
<feature type="domain" description="Xylose isomerase-like TIM barrel" evidence="1">
    <location>
        <begin position="70"/>
        <end position="312"/>
    </location>
</feature>
<accession>K2PSB0</accession>
<dbReference type="Gene3D" id="3.20.20.150">
    <property type="entry name" value="Divalent-metal-dependent TIM barrel enzymes"/>
    <property type="match status" value="1"/>
</dbReference>